<keyword evidence="6 13" id="KW-1133">Transmembrane helix</keyword>
<dbReference type="Gene3D" id="1.20.1730.10">
    <property type="entry name" value="Sodium/glucose cotransporter"/>
    <property type="match status" value="1"/>
</dbReference>
<feature type="transmembrane region" description="Helical" evidence="13">
    <location>
        <begin position="147"/>
        <end position="165"/>
    </location>
</feature>
<dbReference type="InterPro" id="IPR051163">
    <property type="entry name" value="Sodium:Solute_Symporter_SSF"/>
</dbReference>
<evidence type="ECO:0000256" key="4">
    <source>
        <dbReference type="ARBA" id="ARBA00022475"/>
    </source>
</evidence>
<feature type="transmembrane region" description="Helical" evidence="13">
    <location>
        <begin position="104"/>
        <end position="126"/>
    </location>
</feature>
<evidence type="ECO:0000313" key="15">
    <source>
        <dbReference type="Proteomes" id="UP001153714"/>
    </source>
</evidence>
<feature type="transmembrane region" description="Helical" evidence="13">
    <location>
        <begin position="551"/>
        <end position="573"/>
    </location>
</feature>
<evidence type="ECO:0000256" key="10">
    <source>
        <dbReference type="ARBA" id="ARBA00023201"/>
    </source>
</evidence>
<dbReference type="Pfam" id="PF00474">
    <property type="entry name" value="SSF"/>
    <property type="match status" value="1"/>
</dbReference>
<dbReference type="GO" id="GO:0015293">
    <property type="term" value="F:symporter activity"/>
    <property type="evidence" value="ECO:0007669"/>
    <property type="project" value="TreeGrafter"/>
</dbReference>
<keyword evidence="8" id="KW-0406">Ion transport</keyword>
<evidence type="ECO:0000256" key="9">
    <source>
        <dbReference type="ARBA" id="ARBA00023136"/>
    </source>
</evidence>
<comment type="subcellular location">
    <subcellularLocation>
        <location evidence="1">Cell membrane</location>
        <topology evidence="1">Multi-pass membrane protein</topology>
    </subcellularLocation>
</comment>
<reference evidence="14" key="1">
    <citation type="submission" date="2021-12" db="EMBL/GenBank/DDBJ databases">
        <authorList>
            <person name="King R."/>
        </authorList>
    </citation>
    <scope>NUCLEOTIDE SEQUENCE</scope>
</reference>
<keyword evidence="4" id="KW-1003">Cell membrane</keyword>
<dbReference type="PANTHER" id="PTHR42985:SF2">
    <property type="entry name" value="SODIUM-DEPENDENT MULTIVITAMIN TRANSPORTER"/>
    <property type="match status" value="1"/>
</dbReference>
<dbReference type="InterPro" id="IPR001734">
    <property type="entry name" value="Na/solute_symporter"/>
</dbReference>
<evidence type="ECO:0000256" key="6">
    <source>
        <dbReference type="ARBA" id="ARBA00022989"/>
    </source>
</evidence>
<feature type="transmembrane region" description="Helical" evidence="13">
    <location>
        <begin position="208"/>
        <end position="226"/>
    </location>
</feature>
<dbReference type="NCBIfam" id="TIGR00813">
    <property type="entry name" value="sss"/>
    <property type="match status" value="1"/>
</dbReference>
<keyword evidence="7" id="KW-0915">Sodium</keyword>
<accession>A0A9N9WJ82</accession>
<evidence type="ECO:0000256" key="3">
    <source>
        <dbReference type="ARBA" id="ARBA00022448"/>
    </source>
</evidence>
<keyword evidence="9 13" id="KW-0472">Membrane</keyword>
<feature type="transmembrane region" description="Helical" evidence="13">
    <location>
        <begin position="462"/>
        <end position="482"/>
    </location>
</feature>
<dbReference type="PROSITE" id="PS50283">
    <property type="entry name" value="NA_SOLUT_SYMP_3"/>
    <property type="match status" value="1"/>
</dbReference>
<feature type="transmembrane region" description="Helical" evidence="13">
    <location>
        <begin position="431"/>
        <end position="450"/>
    </location>
</feature>
<feature type="transmembrane region" description="Helical" evidence="13">
    <location>
        <begin position="259"/>
        <end position="276"/>
    </location>
</feature>
<evidence type="ECO:0000256" key="7">
    <source>
        <dbReference type="ARBA" id="ARBA00023053"/>
    </source>
</evidence>
<feature type="transmembrane region" description="Helical" evidence="13">
    <location>
        <begin position="403"/>
        <end position="425"/>
    </location>
</feature>
<reference evidence="14" key="2">
    <citation type="submission" date="2022-10" db="EMBL/GenBank/DDBJ databases">
        <authorList>
            <consortium name="ENA_rothamsted_submissions"/>
            <consortium name="culmorum"/>
            <person name="King R."/>
        </authorList>
    </citation>
    <scope>NUCLEOTIDE SEQUENCE</scope>
</reference>
<keyword evidence="3" id="KW-0813">Transport</keyword>
<name>A0A9N9WJ82_9NEOP</name>
<evidence type="ECO:0000256" key="11">
    <source>
        <dbReference type="RuleBase" id="RU362091"/>
    </source>
</evidence>
<comment type="similarity">
    <text evidence="2 11">Belongs to the sodium:solute symporter (SSF) (TC 2.A.21) family.</text>
</comment>
<dbReference type="PANTHER" id="PTHR42985">
    <property type="entry name" value="SODIUM-COUPLED MONOCARBOXYLATE TRANSPORTER"/>
    <property type="match status" value="1"/>
</dbReference>
<dbReference type="GO" id="GO:0006814">
    <property type="term" value="P:sodium ion transport"/>
    <property type="evidence" value="ECO:0007669"/>
    <property type="project" value="UniProtKB-KW"/>
</dbReference>
<feature type="transmembrane region" description="Helical" evidence="13">
    <location>
        <begin position="24"/>
        <end position="45"/>
    </location>
</feature>
<proteinExistence type="inferred from homology"/>
<keyword evidence="10" id="KW-0739">Sodium transport</keyword>
<dbReference type="GO" id="GO:0005886">
    <property type="term" value="C:plasma membrane"/>
    <property type="evidence" value="ECO:0007669"/>
    <property type="project" value="UniProtKB-SubCell"/>
</dbReference>
<dbReference type="InterPro" id="IPR038377">
    <property type="entry name" value="Na/Glc_symporter_sf"/>
</dbReference>
<dbReference type="OrthoDB" id="6132759at2759"/>
<protein>
    <recommendedName>
        <fullName evidence="16">Sodium-coupled monocarboxylate transporter 1</fullName>
    </recommendedName>
</protein>
<organism evidence="14 15">
    <name type="scientific">Diatraea saccharalis</name>
    <name type="common">sugarcane borer</name>
    <dbReference type="NCBI Taxonomy" id="40085"/>
    <lineage>
        <taxon>Eukaryota</taxon>
        <taxon>Metazoa</taxon>
        <taxon>Ecdysozoa</taxon>
        <taxon>Arthropoda</taxon>
        <taxon>Hexapoda</taxon>
        <taxon>Insecta</taxon>
        <taxon>Pterygota</taxon>
        <taxon>Neoptera</taxon>
        <taxon>Endopterygota</taxon>
        <taxon>Lepidoptera</taxon>
        <taxon>Glossata</taxon>
        <taxon>Ditrysia</taxon>
        <taxon>Pyraloidea</taxon>
        <taxon>Crambidae</taxon>
        <taxon>Crambinae</taxon>
        <taxon>Diatraea</taxon>
    </lineage>
</organism>
<feature type="transmembrane region" description="Helical" evidence="13">
    <location>
        <begin position="66"/>
        <end position="84"/>
    </location>
</feature>
<dbReference type="Proteomes" id="UP001153714">
    <property type="component" value="Chromosome 7"/>
</dbReference>
<evidence type="ECO:0000256" key="13">
    <source>
        <dbReference type="SAM" id="Phobius"/>
    </source>
</evidence>
<feature type="region of interest" description="Disordered" evidence="12">
    <location>
        <begin position="607"/>
        <end position="627"/>
    </location>
</feature>
<dbReference type="EMBL" id="OU893338">
    <property type="protein sequence ID" value="CAG9794913.1"/>
    <property type="molecule type" value="Genomic_DNA"/>
</dbReference>
<evidence type="ECO:0000256" key="1">
    <source>
        <dbReference type="ARBA" id="ARBA00004651"/>
    </source>
</evidence>
<evidence type="ECO:0000256" key="5">
    <source>
        <dbReference type="ARBA" id="ARBA00022692"/>
    </source>
</evidence>
<feature type="transmembrane region" description="Helical" evidence="13">
    <location>
        <begin position="177"/>
        <end position="196"/>
    </location>
</feature>
<dbReference type="AlphaFoldDB" id="A0A9N9WJ82"/>
<evidence type="ECO:0000256" key="12">
    <source>
        <dbReference type="SAM" id="MobiDB-lite"/>
    </source>
</evidence>
<sequence length="661" mass="72021">MFKVLNVVCSKLLPDIRSTMSSGWLAWECIVFGVFVAATSCMPLWRRRNPSDAGLSAKEAYIFAESGVSILAMILSVGRGTLGVRSFLGFPSELVYHGSAMWETLYGIILAFPIVCFLFVPVYYRLHTNSVYEYLELRFGSASVRKLAAATFLIRQVLNLAVTVYTPTVALHAVLGLPHWASAAVLTVVAIVFNLLGGLSAAIRADVIQTLAMVMISVAFITQATVKVGGPGKVLQDNIDGNRLQFFKFTWDPTVRVDTLSAIFGQLFMSVSIYGCQQTFVQRYCSMSSESRVKKTLLANVPAVGVLFSLSWIVGMAIYSVYKNCDPLMSGHISAKDEVLPYYVEDQYAFLPGMLGLFLGCLFNGALSFLVSNVNSLATVTWEDFVSAAQPFKGIKDKQQLTVIKIIGIVYALVIMCLSLAVGMVEGVVEGSLLVTSATSGALLGVFLLATICPAANGTGALCGMLLSHVLCVWLACGRLLYVNGSKATLPTDIGGCANETVSMFHKPQPVGQNETLRMLAPILQALNTSHAMPTQSTISSGLLTTYSISYMWYAVIGTIACFISGYIIGLLTSKDSDIYDERLLHPLVAKLARKMPGKPRKFLNAKTEKRVEEKESSEKTEETVAEEVKPSVVFTTNASRLFEIYETKRSPSPFPERTRL</sequence>
<evidence type="ECO:0000313" key="14">
    <source>
        <dbReference type="EMBL" id="CAG9794913.1"/>
    </source>
</evidence>
<feature type="transmembrane region" description="Helical" evidence="13">
    <location>
        <begin position="297"/>
        <end position="322"/>
    </location>
</feature>
<evidence type="ECO:0000256" key="8">
    <source>
        <dbReference type="ARBA" id="ARBA00023065"/>
    </source>
</evidence>
<keyword evidence="5 13" id="KW-0812">Transmembrane</keyword>
<feature type="transmembrane region" description="Helical" evidence="13">
    <location>
        <begin position="349"/>
        <end position="371"/>
    </location>
</feature>
<keyword evidence="15" id="KW-1185">Reference proteome</keyword>
<gene>
    <name evidence="14" type="ORF">DIATSA_LOCUS12251</name>
</gene>
<evidence type="ECO:0008006" key="16">
    <source>
        <dbReference type="Google" id="ProtNLM"/>
    </source>
</evidence>
<evidence type="ECO:0000256" key="2">
    <source>
        <dbReference type="ARBA" id="ARBA00006434"/>
    </source>
</evidence>